<evidence type="ECO:0000256" key="6">
    <source>
        <dbReference type="ARBA" id="ARBA00022777"/>
    </source>
</evidence>
<dbReference type="InterPro" id="IPR000792">
    <property type="entry name" value="Tscrpt_reg_LuxR_C"/>
</dbReference>
<keyword evidence="5" id="KW-0547">Nucleotide-binding</keyword>
<proteinExistence type="predicted"/>
<keyword evidence="8" id="KW-0902">Two-component regulatory system</keyword>
<feature type="transmembrane region" description="Helical" evidence="9">
    <location>
        <begin position="154"/>
        <end position="173"/>
    </location>
</feature>
<evidence type="ECO:0000313" key="12">
    <source>
        <dbReference type="Proteomes" id="UP000606172"/>
    </source>
</evidence>
<feature type="transmembrane region" description="Helical" evidence="9">
    <location>
        <begin position="194"/>
        <end position="212"/>
    </location>
</feature>
<evidence type="ECO:0000256" key="2">
    <source>
        <dbReference type="ARBA" id="ARBA00012438"/>
    </source>
</evidence>
<keyword evidence="12" id="KW-1185">Reference proteome</keyword>
<dbReference type="GO" id="GO:0005524">
    <property type="term" value="F:ATP binding"/>
    <property type="evidence" value="ECO:0007669"/>
    <property type="project" value="UniProtKB-KW"/>
</dbReference>
<keyword evidence="9" id="KW-0812">Transmembrane</keyword>
<dbReference type="Gene3D" id="3.30.565.10">
    <property type="entry name" value="Histidine kinase-like ATPase, C-terminal domain"/>
    <property type="match status" value="1"/>
</dbReference>
<dbReference type="SMART" id="SM00421">
    <property type="entry name" value="HTH_LUXR"/>
    <property type="match status" value="1"/>
</dbReference>
<evidence type="ECO:0000256" key="1">
    <source>
        <dbReference type="ARBA" id="ARBA00000085"/>
    </source>
</evidence>
<dbReference type="GO" id="GO:0003677">
    <property type="term" value="F:DNA binding"/>
    <property type="evidence" value="ECO:0007669"/>
    <property type="project" value="InterPro"/>
</dbReference>
<evidence type="ECO:0000256" key="7">
    <source>
        <dbReference type="ARBA" id="ARBA00022840"/>
    </source>
</evidence>
<protein>
    <recommendedName>
        <fullName evidence="2">histidine kinase</fullName>
        <ecNumber evidence="2">2.7.13.3</ecNumber>
    </recommendedName>
</protein>
<keyword evidence="3" id="KW-0597">Phosphoprotein</keyword>
<dbReference type="SUPFAM" id="SSF55874">
    <property type="entry name" value="ATPase domain of HSP90 chaperone/DNA topoisomerase II/histidine kinase"/>
    <property type="match status" value="1"/>
</dbReference>
<dbReference type="PANTHER" id="PTHR24421:SF10">
    <property type="entry name" value="NITRATE_NITRITE SENSOR PROTEIN NARQ"/>
    <property type="match status" value="1"/>
</dbReference>
<dbReference type="GO" id="GO:0046983">
    <property type="term" value="F:protein dimerization activity"/>
    <property type="evidence" value="ECO:0007669"/>
    <property type="project" value="InterPro"/>
</dbReference>
<organism evidence="11 12">
    <name type="scientific">Sinosporangium siamense</name>
    <dbReference type="NCBI Taxonomy" id="1367973"/>
    <lineage>
        <taxon>Bacteria</taxon>
        <taxon>Bacillati</taxon>
        <taxon>Actinomycetota</taxon>
        <taxon>Actinomycetes</taxon>
        <taxon>Streptosporangiales</taxon>
        <taxon>Streptosporangiaceae</taxon>
        <taxon>Sinosporangium</taxon>
    </lineage>
</organism>
<evidence type="ECO:0000256" key="8">
    <source>
        <dbReference type="ARBA" id="ARBA00023012"/>
    </source>
</evidence>
<dbReference type="PROSITE" id="PS00622">
    <property type="entry name" value="HTH_LUXR_1"/>
    <property type="match status" value="1"/>
</dbReference>
<dbReference type="GO" id="GO:0016020">
    <property type="term" value="C:membrane"/>
    <property type="evidence" value="ECO:0007669"/>
    <property type="project" value="InterPro"/>
</dbReference>
<evidence type="ECO:0000256" key="4">
    <source>
        <dbReference type="ARBA" id="ARBA00022679"/>
    </source>
</evidence>
<feature type="domain" description="HTH luxR-type" evidence="10">
    <location>
        <begin position="467"/>
        <end position="532"/>
    </location>
</feature>
<dbReference type="Gene3D" id="1.20.5.1930">
    <property type="match status" value="1"/>
</dbReference>
<keyword evidence="9" id="KW-0472">Membrane</keyword>
<evidence type="ECO:0000256" key="5">
    <source>
        <dbReference type="ARBA" id="ARBA00022741"/>
    </source>
</evidence>
<evidence type="ECO:0000256" key="9">
    <source>
        <dbReference type="SAM" id="Phobius"/>
    </source>
</evidence>
<dbReference type="InterPro" id="IPR011712">
    <property type="entry name" value="Sig_transdc_His_kin_sub3_dim/P"/>
</dbReference>
<dbReference type="PRINTS" id="PR00038">
    <property type="entry name" value="HTHLUXR"/>
</dbReference>
<dbReference type="SUPFAM" id="SSF46894">
    <property type="entry name" value="C-terminal effector domain of the bipartite response regulators"/>
    <property type="match status" value="1"/>
</dbReference>
<dbReference type="EC" id="2.7.13.3" evidence="2"/>
<dbReference type="InterPro" id="IPR016032">
    <property type="entry name" value="Sig_transdc_resp-reg_C-effctor"/>
</dbReference>
<dbReference type="Pfam" id="PF00196">
    <property type="entry name" value="GerE"/>
    <property type="match status" value="1"/>
</dbReference>
<reference evidence="11" key="1">
    <citation type="submission" date="2021-01" db="EMBL/GenBank/DDBJ databases">
        <title>Whole genome shotgun sequence of Sinosporangium siamense NBRC 109515.</title>
        <authorList>
            <person name="Komaki H."/>
            <person name="Tamura T."/>
        </authorList>
    </citation>
    <scope>NUCLEOTIDE SEQUENCE</scope>
    <source>
        <strain evidence="11">NBRC 109515</strain>
    </source>
</reference>
<gene>
    <name evidence="11" type="ORF">Ssi02_76090</name>
</gene>
<keyword evidence="4" id="KW-0808">Transferase</keyword>
<evidence type="ECO:0000313" key="11">
    <source>
        <dbReference type="EMBL" id="GII97378.1"/>
    </source>
</evidence>
<dbReference type="GO" id="GO:0006355">
    <property type="term" value="P:regulation of DNA-templated transcription"/>
    <property type="evidence" value="ECO:0007669"/>
    <property type="project" value="InterPro"/>
</dbReference>
<dbReference type="AlphaFoldDB" id="A0A919RPB5"/>
<comment type="caution">
    <text evidence="11">The sequence shown here is derived from an EMBL/GenBank/DDBJ whole genome shotgun (WGS) entry which is preliminary data.</text>
</comment>
<dbReference type="InterPro" id="IPR050482">
    <property type="entry name" value="Sensor_HK_TwoCompSys"/>
</dbReference>
<dbReference type="InterPro" id="IPR036890">
    <property type="entry name" value="HATPase_C_sf"/>
</dbReference>
<dbReference type="InterPro" id="IPR036388">
    <property type="entry name" value="WH-like_DNA-bd_sf"/>
</dbReference>
<name>A0A919RPB5_9ACTN</name>
<dbReference type="CDD" id="cd06170">
    <property type="entry name" value="LuxR_C_like"/>
    <property type="match status" value="1"/>
</dbReference>
<dbReference type="PROSITE" id="PS50043">
    <property type="entry name" value="HTH_LUXR_2"/>
    <property type="match status" value="1"/>
</dbReference>
<dbReference type="Gene3D" id="1.10.10.10">
    <property type="entry name" value="Winged helix-like DNA-binding domain superfamily/Winged helix DNA-binding domain"/>
    <property type="match status" value="1"/>
</dbReference>
<dbReference type="Pfam" id="PF07730">
    <property type="entry name" value="HisKA_3"/>
    <property type="match status" value="1"/>
</dbReference>
<feature type="transmembrane region" description="Helical" evidence="9">
    <location>
        <begin position="99"/>
        <end position="119"/>
    </location>
</feature>
<dbReference type="PANTHER" id="PTHR24421">
    <property type="entry name" value="NITRATE/NITRITE SENSOR PROTEIN NARX-RELATED"/>
    <property type="match status" value="1"/>
</dbReference>
<dbReference type="EMBL" id="BOOW01000058">
    <property type="protein sequence ID" value="GII97378.1"/>
    <property type="molecule type" value="Genomic_DNA"/>
</dbReference>
<feature type="transmembrane region" description="Helical" evidence="9">
    <location>
        <begin position="218"/>
        <end position="238"/>
    </location>
</feature>
<dbReference type="GO" id="GO:0000155">
    <property type="term" value="F:phosphorelay sensor kinase activity"/>
    <property type="evidence" value="ECO:0007669"/>
    <property type="project" value="InterPro"/>
</dbReference>
<keyword evidence="9" id="KW-1133">Transmembrane helix</keyword>
<dbReference type="Proteomes" id="UP000606172">
    <property type="component" value="Unassembled WGS sequence"/>
</dbReference>
<evidence type="ECO:0000259" key="10">
    <source>
        <dbReference type="PROSITE" id="PS50043"/>
    </source>
</evidence>
<keyword evidence="6" id="KW-0418">Kinase</keyword>
<accession>A0A919RPB5</accession>
<keyword evidence="7" id="KW-0067">ATP-binding</keyword>
<comment type="catalytic activity">
    <reaction evidence="1">
        <text>ATP + protein L-histidine = ADP + protein N-phospho-L-histidine.</text>
        <dbReference type="EC" id="2.7.13.3"/>
    </reaction>
</comment>
<evidence type="ECO:0000256" key="3">
    <source>
        <dbReference type="ARBA" id="ARBA00022553"/>
    </source>
</evidence>
<sequence>MSLPRRTELGISAVVGSGFLCDSAVAKRAWSFPAYGLGSSREESVANRAWNLPTRGNGVWQSESDTGNMRRPATLRLWPSRALRVTAAWRRIPPLRQDILLACAVAVFALVVSVADGWSRGRSIVITDVGEAARWVVPILAICAPLAVRRRFPLGAVAATGAMVLVMGAASEVDDAMWVVGLAVASAAYHRHRLRTVLLVVSIGWAVVLGVGEGAPGVVTMLVYAAAGATPVAVGYALRLRAERAVQAIRLQRAREERARSQEAARIARDVHDIVGHHLSAIRLQAVGARRSLAGRDSEAEEALSGIADLSGEALAEIRAWLATLVPSDTGETQQRGLADLAALAERSGGTELTVALHMEPGLEGIVHSEVEACVYRVIQEALTNVAKHSTAKAATVKVRSRGGGLSVTVDDPGRQHKPYAGAVGFLLKDGDPDLYLAAIRAAHRGQGLIDPQVTRRLVRRFAAPPVRIGEEELTVREVEVLRLLALGWSNAEIGESLRITAGTVKTHVSHIFGKIGARTRVQAAIHAYRSGLVPVEDR</sequence>